<keyword evidence="3" id="KW-1185">Reference proteome</keyword>
<evidence type="ECO:0000313" key="2">
    <source>
        <dbReference type="EMBL" id="GFJ84604.1"/>
    </source>
</evidence>
<accession>A0A6V8KL70</accession>
<dbReference type="AlphaFoldDB" id="A0A6V8KL70"/>
<organism evidence="2 3">
    <name type="scientific">Phytohabitans houttuyneae</name>
    <dbReference type="NCBI Taxonomy" id="1076126"/>
    <lineage>
        <taxon>Bacteria</taxon>
        <taxon>Bacillati</taxon>
        <taxon>Actinomycetota</taxon>
        <taxon>Actinomycetes</taxon>
        <taxon>Micromonosporales</taxon>
        <taxon>Micromonosporaceae</taxon>
    </lineage>
</organism>
<gene>
    <name evidence="2" type="ORF">Phou_087840</name>
</gene>
<reference evidence="2 3" key="1">
    <citation type="submission" date="2020-03" db="EMBL/GenBank/DDBJ databases">
        <title>Whole genome shotgun sequence of Phytohabitans houttuyneae NBRC 108639.</title>
        <authorList>
            <person name="Komaki H."/>
            <person name="Tamura T."/>
        </authorList>
    </citation>
    <scope>NUCLEOTIDE SEQUENCE [LARGE SCALE GENOMIC DNA]</scope>
    <source>
        <strain evidence="2 3">NBRC 108639</strain>
    </source>
</reference>
<feature type="region of interest" description="Disordered" evidence="1">
    <location>
        <begin position="1"/>
        <end position="25"/>
    </location>
</feature>
<dbReference type="Proteomes" id="UP000482800">
    <property type="component" value="Unassembled WGS sequence"/>
</dbReference>
<reference evidence="2 3" key="2">
    <citation type="submission" date="2020-03" db="EMBL/GenBank/DDBJ databases">
        <authorList>
            <person name="Ichikawa N."/>
            <person name="Kimura A."/>
            <person name="Kitahashi Y."/>
            <person name="Uohara A."/>
        </authorList>
    </citation>
    <scope>NUCLEOTIDE SEQUENCE [LARGE SCALE GENOMIC DNA]</scope>
    <source>
        <strain evidence="2 3">NBRC 108639</strain>
    </source>
</reference>
<comment type="caution">
    <text evidence="2">The sequence shown here is derived from an EMBL/GenBank/DDBJ whole genome shotgun (WGS) entry which is preliminary data.</text>
</comment>
<name>A0A6V8KL70_9ACTN</name>
<evidence type="ECO:0000256" key="1">
    <source>
        <dbReference type="SAM" id="MobiDB-lite"/>
    </source>
</evidence>
<sequence>MKAMTDFHVPPESGHEPTAGTPGDRVLDHYRNRRGPADRLSYDLAGGGHFELVKAEIDAAGPAENPNRC</sequence>
<proteinExistence type="predicted"/>
<dbReference type="EMBL" id="BLPF01000003">
    <property type="protein sequence ID" value="GFJ84604.1"/>
    <property type="molecule type" value="Genomic_DNA"/>
</dbReference>
<evidence type="ECO:0000313" key="3">
    <source>
        <dbReference type="Proteomes" id="UP000482800"/>
    </source>
</evidence>
<protein>
    <submittedName>
        <fullName evidence="2">Uncharacterized protein</fullName>
    </submittedName>
</protein>